<feature type="domain" description="DUF7709" evidence="1">
    <location>
        <begin position="11"/>
        <end position="104"/>
    </location>
</feature>
<sequence length="110" mass="11780">MMSAPILDNTEQLGAINQKVVADGENLPAVTLKDGSKVQTGTVATMLHNIALYNAGQRGMIEKELELAIPTLVKIGLFDLFSPDEWVNGANPGRRFVGLAAKQYLAAGNR</sequence>
<name>A0A0F5VFG8_9GAMM</name>
<dbReference type="Pfam" id="PF24813">
    <property type="entry name" value="DUF7709"/>
    <property type="match status" value="1"/>
</dbReference>
<dbReference type="InterPro" id="IPR056126">
    <property type="entry name" value="DUF7709"/>
</dbReference>
<dbReference type="EMBL" id="JWYV01000002">
    <property type="protein sequence ID" value="KKD00931.1"/>
    <property type="molecule type" value="Genomic_DNA"/>
</dbReference>
<evidence type="ECO:0000313" key="3">
    <source>
        <dbReference type="Proteomes" id="UP000033633"/>
    </source>
</evidence>
<comment type="caution">
    <text evidence="2">The sequence shown here is derived from an EMBL/GenBank/DDBJ whole genome shotgun (WGS) entry which is preliminary data.</text>
</comment>
<dbReference type="PATRIC" id="fig|265726.11.peg.2121"/>
<reference evidence="2 3" key="1">
    <citation type="submission" date="2014-12" db="EMBL/GenBank/DDBJ databases">
        <title>Mercury Reductase activity and rhizosphere competence traits in the genome of root associated Photobacterium halotolerans MELD1.</title>
        <authorList>
            <person name="Mathew D.C."/>
            <person name="Huang C.-C."/>
        </authorList>
    </citation>
    <scope>NUCLEOTIDE SEQUENCE [LARGE SCALE GENOMIC DNA]</scope>
    <source>
        <strain evidence="2 3">MELD1</strain>
    </source>
</reference>
<organism evidence="2 3">
    <name type="scientific">Photobacterium halotolerans</name>
    <dbReference type="NCBI Taxonomy" id="265726"/>
    <lineage>
        <taxon>Bacteria</taxon>
        <taxon>Pseudomonadati</taxon>
        <taxon>Pseudomonadota</taxon>
        <taxon>Gammaproteobacteria</taxon>
        <taxon>Vibrionales</taxon>
        <taxon>Vibrionaceae</taxon>
        <taxon>Photobacterium</taxon>
    </lineage>
</organism>
<gene>
    <name evidence="2" type="ORF">KY46_03845</name>
</gene>
<dbReference type="AlphaFoldDB" id="A0A0F5VFG8"/>
<dbReference type="Proteomes" id="UP000033633">
    <property type="component" value="Unassembled WGS sequence"/>
</dbReference>
<keyword evidence="3" id="KW-1185">Reference proteome</keyword>
<proteinExistence type="predicted"/>
<evidence type="ECO:0000313" key="2">
    <source>
        <dbReference type="EMBL" id="KKD00931.1"/>
    </source>
</evidence>
<evidence type="ECO:0000259" key="1">
    <source>
        <dbReference type="Pfam" id="PF24813"/>
    </source>
</evidence>
<protein>
    <recommendedName>
        <fullName evidence="1">DUF7709 domain-containing protein</fullName>
    </recommendedName>
</protein>
<accession>A0A0F5VFG8</accession>